<dbReference type="InterPro" id="IPR003959">
    <property type="entry name" value="ATPase_AAA_core"/>
</dbReference>
<reference evidence="2 3" key="1">
    <citation type="submission" date="2022-09" db="EMBL/GenBank/DDBJ databases">
        <title>Chelativorans salina sp. nov., a novel slightly halophilic bacterium isolated from a saline lake sediment enrichment.</title>
        <authorList>
            <person name="Gao L."/>
            <person name="Fang B.-Z."/>
            <person name="Li W.-J."/>
        </authorList>
    </citation>
    <scope>NUCLEOTIDE SEQUENCE [LARGE SCALE GENOMIC DNA]</scope>
    <source>
        <strain evidence="2 3">EGI FJ00035</strain>
    </source>
</reference>
<evidence type="ECO:0000313" key="2">
    <source>
        <dbReference type="EMBL" id="MCT7374895.1"/>
    </source>
</evidence>
<dbReference type="RefSeq" id="WP_260901456.1">
    <property type="nucleotide sequence ID" value="NZ_JAOCZP010000002.1"/>
</dbReference>
<gene>
    <name evidence="2" type="ORF">N5A92_07570</name>
</gene>
<keyword evidence="2" id="KW-0067">ATP-binding</keyword>
<name>A0ABT2LK05_9HYPH</name>
<keyword evidence="2" id="KW-0547">Nucleotide-binding</keyword>
<dbReference type="EMBL" id="JAOCZP010000002">
    <property type="protein sequence ID" value="MCT7374895.1"/>
    <property type="molecule type" value="Genomic_DNA"/>
</dbReference>
<comment type="caution">
    <text evidence="2">The sequence shown here is derived from an EMBL/GenBank/DDBJ whole genome shotgun (WGS) entry which is preliminary data.</text>
</comment>
<evidence type="ECO:0000259" key="1">
    <source>
        <dbReference type="Pfam" id="PF13304"/>
    </source>
</evidence>
<feature type="domain" description="ATPase AAA-type core" evidence="1">
    <location>
        <begin position="26"/>
        <end position="295"/>
    </location>
</feature>
<accession>A0ABT2LK05</accession>
<sequence>MATIHSIGFSEFKKFERFSIVCKETNVFVGPNNAGKSTTLDALRVFRDVYRYASRNNPQLRDHEGIGVCASYRMPQTLIGIPIENVVRDYGDEPAKINIRLNNDVQVHIWLHPEEPVNAFIQTDKALPRTALDFRKLLPVDLVIVPTLSALEEREISVRPETVARNENTRLGSRNFRNILHLKSEREFQGFIELCKEGWEEIDIERPEIVRGDPSYLTMMYIENRIPREVYWSGFGFQVWMQMMAQFLRAKQESILILDEPDIYLHPELQKRILKMAKERFAQTFVATHSTEIMNEADPGDIVSILPSKRTGVRVTTDEGYKKVYSYLGSSENAEFARIARADRIIFFEGREKNLIRKFATKARVDKIFQSPKTAYLQAGGFSQWIRVREVDWALHNIFGLDVRIAALFDRDYRCDEEIEKFKKTLNNQALWIDVLSRKEIENYSLVGRPLLAAIHKRLRARGAQQTDQQIEAHLLELTERFRGACQAQYSANYLSFHREVDRRTAEPTHLERANQRFEAYWRDLESRLSIVPGKEFIAVLSTELQRDFGSSITINQIIDEMEPADIPADLTGKLESMAAFLH</sequence>
<dbReference type="GO" id="GO:0005524">
    <property type="term" value="F:ATP binding"/>
    <property type="evidence" value="ECO:0007669"/>
    <property type="project" value="UniProtKB-KW"/>
</dbReference>
<dbReference type="PANTHER" id="PTHR43581:SF4">
    <property type="entry name" value="ATP_GTP PHOSPHATASE"/>
    <property type="match status" value="1"/>
</dbReference>
<dbReference type="Pfam" id="PF13304">
    <property type="entry name" value="AAA_21"/>
    <property type="match status" value="1"/>
</dbReference>
<dbReference type="InterPro" id="IPR051396">
    <property type="entry name" value="Bact_Antivir_Def_Nuclease"/>
</dbReference>
<evidence type="ECO:0000313" key="3">
    <source>
        <dbReference type="Proteomes" id="UP001320831"/>
    </source>
</evidence>
<dbReference type="SUPFAM" id="SSF52540">
    <property type="entry name" value="P-loop containing nucleoside triphosphate hydrolases"/>
    <property type="match status" value="1"/>
</dbReference>
<dbReference type="Gene3D" id="3.40.50.300">
    <property type="entry name" value="P-loop containing nucleotide triphosphate hydrolases"/>
    <property type="match status" value="2"/>
</dbReference>
<protein>
    <submittedName>
        <fullName evidence="2">ATP-binding protein</fullName>
    </submittedName>
</protein>
<dbReference type="InterPro" id="IPR027417">
    <property type="entry name" value="P-loop_NTPase"/>
</dbReference>
<dbReference type="PANTHER" id="PTHR43581">
    <property type="entry name" value="ATP/GTP PHOSPHATASE"/>
    <property type="match status" value="1"/>
</dbReference>
<proteinExistence type="predicted"/>
<organism evidence="2 3">
    <name type="scientific">Chelativorans salis</name>
    <dbReference type="NCBI Taxonomy" id="2978478"/>
    <lineage>
        <taxon>Bacteria</taxon>
        <taxon>Pseudomonadati</taxon>
        <taxon>Pseudomonadota</taxon>
        <taxon>Alphaproteobacteria</taxon>
        <taxon>Hyphomicrobiales</taxon>
        <taxon>Phyllobacteriaceae</taxon>
        <taxon>Chelativorans</taxon>
    </lineage>
</organism>
<dbReference type="Proteomes" id="UP001320831">
    <property type="component" value="Unassembled WGS sequence"/>
</dbReference>
<keyword evidence="3" id="KW-1185">Reference proteome</keyword>